<gene>
    <name evidence="1" type="ORF">KUCAC02_010713</name>
</gene>
<evidence type="ECO:0000313" key="2">
    <source>
        <dbReference type="Proteomes" id="UP001057452"/>
    </source>
</evidence>
<accession>A0ACB9W167</accession>
<sequence length="130" mass="14632">MEEERGAQPKSWSSINVYSLVRSAMDGLHLKSSKLTPTPCTPFTKKEKGRKSDGYHCLISICLEYLRERLAEPERRLSRDVRGLGHHFPAVIPAFPLTRSPGSQPLMSVRGRVQARVHLPAFRAQPAARQ</sequence>
<proteinExistence type="predicted"/>
<reference evidence="1" key="1">
    <citation type="submission" date="2022-05" db="EMBL/GenBank/DDBJ databases">
        <title>Chromosome-level genome of Chaenocephalus aceratus.</title>
        <authorList>
            <person name="Park H."/>
        </authorList>
    </citation>
    <scope>NUCLEOTIDE SEQUENCE</scope>
    <source>
        <strain evidence="1">KU_202001</strain>
    </source>
</reference>
<organism evidence="1 2">
    <name type="scientific">Chaenocephalus aceratus</name>
    <name type="common">Blackfin icefish</name>
    <name type="synonym">Chaenichthys aceratus</name>
    <dbReference type="NCBI Taxonomy" id="36190"/>
    <lineage>
        <taxon>Eukaryota</taxon>
        <taxon>Metazoa</taxon>
        <taxon>Chordata</taxon>
        <taxon>Craniata</taxon>
        <taxon>Vertebrata</taxon>
        <taxon>Euteleostomi</taxon>
        <taxon>Actinopterygii</taxon>
        <taxon>Neopterygii</taxon>
        <taxon>Teleostei</taxon>
        <taxon>Neoteleostei</taxon>
        <taxon>Acanthomorphata</taxon>
        <taxon>Eupercaria</taxon>
        <taxon>Perciformes</taxon>
        <taxon>Notothenioidei</taxon>
        <taxon>Channichthyidae</taxon>
        <taxon>Chaenocephalus</taxon>
    </lineage>
</organism>
<protein>
    <submittedName>
        <fullName evidence="1">Uncharacterized protein</fullName>
    </submittedName>
</protein>
<name>A0ACB9W167_CHAAC</name>
<keyword evidence="2" id="KW-1185">Reference proteome</keyword>
<comment type="caution">
    <text evidence="1">The sequence shown here is derived from an EMBL/GenBank/DDBJ whole genome shotgun (WGS) entry which is preliminary data.</text>
</comment>
<dbReference type="Proteomes" id="UP001057452">
    <property type="component" value="Chromosome 21"/>
</dbReference>
<evidence type="ECO:0000313" key="1">
    <source>
        <dbReference type="EMBL" id="KAI4806133.1"/>
    </source>
</evidence>
<dbReference type="EMBL" id="CM043805">
    <property type="protein sequence ID" value="KAI4806133.1"/>
    <property type="molecule type" value="Genomic_DNA"/>
</dbReference>